<protein>
    <recommendedName>
        <fullName evidence="1">Carbohydrate kinase PfkB domain-containing protein</fullName>
    </recommendedName>
</protein>
<reference evidence="2 3" key="1">
    <citation type="submission" date="2015-07" db="EMBL/GenBank/DDBJ databases">
        <title>Genome sequence of Levilinea saccharolytica DSM 16555.</title>
        <authorList>
            <person name="Hemp J."/>
            <person name="Ward L.M."/>
            <person name="Pace L.A."/>
            <person name="Fischer W.W."/>
        </authorList>
    </citation>
    <scope>NUCLEOTIDE SEQUENCE [LARGE SCALE GENOMIC DNA]</scope>
    <source>
        <strain evidence="2 3">KIBI-1</strain>
    </source>
</reference>
<dbReference type="InterPro" id="IPR029056">
    <property type="entry name" value="Ribokinase-like"/>
</dbReference>
<dbReference type="Pfam" id="PF00294">
    <property type="entry name" value="PfkB"/>
    <property type="match status" value="1"/>
</dbReference>
<evidence type="ECO:0000313" key="2">
    <source>
        <dbReference type="EMBL" id="KPL89835.1"/>
    </source>
</evidence>
<comment type="caution">
    <text evidence="2">The sequence shown here is derived from an EMBL/GenBank/DDBJ whole genome shotgun (WGS) entry which is preliminary data.</text>
</comment>
<dbReference type="PANTHER" id="PTHR47098:SF2">
    <property type="entry name" value="PROTEIN MAK32"/>
    <property type="match status" value="1"/>
</dbReference>
<dbReference type="SUPFAM" id="SSF53613">
    <property type="entry name" value="Ribokinase-like"/>
    <property type="match status" value="1"/>
</dbReference>
<organism evidence="2 3">
    <name type="scientific">Levilinea saccharolytica</name>
    <dbReference type="NCBI Taxonomy" id="229921"/>
    <lineage>
        <taxon>Bacteria</taxon>
        <taxon>Bacillati</taxon>
        <taxon>Chloroflexota</taxon>
        <taxon>Anaerolineae</taxon>
        <taxon>Anaerolineales</taxon>
        <taxon>Anaerolineaceae</taxon>
        <taxon>Levilinea</taxon>
    </lineage>
</organism>
<name>A0A0P6YJG8_9CHLR</name>
<proteinExistence type="predicted"/>
<dbReference type="PANTHER" id="PTHR47098">
    <property type="entry name" value="PROTEIN MAK32"/>
    <property type="match status" value="1"/>
</dbReference>
<evidence type="ECO:0000313" key="3">
    <source>
        <dbReference type="Proteomes" id="UP000050501"/>
    </source>
</evidence>
<dbReference type="RefSeq" id="WP_062417001.1">
    <property type="nucleotide sequence ID" value="NZ_DF967974.1"/>
</dbReference>
<dbReference type="OrthoDB" id="163776at2"/>
<accession>A0A0P6YJG8</accession>
<keyword evidence="3" id="KW-1185">Reference proteome</keyword>
<dbReference type="InterPro" id="IPR011611">
    <property type="entry name" value="PfkB_dom"/>
</dbReference>
<dbReference type="Gene3D" id="3.40.1190.20">
    <property type="match status" value="1"/>
</dbReference>
<dbReference type="STRING" id="229921.ADN01_02840"/>
<dbReference type="EMBL" id="LGCM01000014">
    <property type="protein sequence ID" value="KPL89835.1"/>
    <property type="molecule type" value="Genomic_DNA"/>
</dbReference>
<feature type="domain" description="Carbohydrate kinase PfkB" evidence="1">
    <location>
        <begin position="165"/>
        <end position="279"/>
    </location>
</feature>
<dbReference type="Proteomes" id="UP000050501">
    <property type="component" value="Unassembled WGS sequence"/>
</dbReference>
<sequence>MDISIGSVILDDIILPDGQAHMARLGGGAVHAVMGMRVWSQTVGLLTPVGPDCPASVLQALGACFDLGGLIVREHIKTPRAWQLFETDGTRNEVFRTDFQELVDTFPRVDEIPAGWPPLRSVHLHCPPHQVPVWAAALRQRGSGLILWEPYDGFCTAENLGRFGEYARLVDVVSPNLNEGRALTGETQPERVLAALLAAGARTAALRMGALGSLVGSAESSPLPVPVAPAARVVDVTGAGNAYCGGFIVGLAETGSLQQAGGYGAVAASFALEQFGALYDTQNLRARAEERLARLRWE</sequence>
<evidence type="ECO:0000259" key="1">
    <source>
        <dbReference type="Pfam" id="PF00294"/>
    </source>
</evidence>
<gene>
    <name evidence="2" type="ORF">ADN01_02840</name>
</gene>
<dbReference type="AlphaFoldDB" id="A0A0P6YJG8"/>